<dbReference type="Gene3D" id="6.10.250.660">
    <property type="match status" value="1"/>
</dbReference>
<gene>
    <name evidence="1" type="ORF">FM125_04430</name>
</gene>
<dbReference type="Proteomes" id="UP000196230">
    <property type="component" value="Unassembled WGS sequence"/>
</dbReference>
<accession>A0A1R4ITZ4</accession>
<reference evidence="1 2" key="1">
    <citation type="submission" date="2017-02" db="EMBL/GenBank/DDBJ databases">
        <authorList>
            <person name="Peterson S.W."/>
        </authorList>
    </citation>
    <scope>NUCLEOTIDE SEQUENCE [LARGE SCALE GENOMIC DNA]</scope>
    <source>
        <strain evidence="1 2">2B3F</strain>
    </source>
</reference>
<dbReference type="AlphaFoldDB" id="A0A1R4ITZ4"/>
<name>A0A1R4ITZ4_9MICC</name>
<organism evidence="1 2">
    <name type="scientific">Micrococcus lylae</name>
    <dbReference type="NCBI Taxonomy" id="1273"/>
    <lineage>
        <taxon>Bacteria</taxon>
        <taxon>Bacillati</taxon>
        <taxon>Actinomycetota</taxon>
        <taxon>Actinomycetes</taxon>
        <taxon>Micrococcales</taxon>
        <taxon>Micrococcaceae</taxon>
        <taxon>Micrococcus</taxon>
    </lineage>
</organism>
<dbReference type="NCBIfam" id="TIGR03544">
    <property type="entry name" value="DivI1A_domain"/>
    <property type="match status" value="1"/>
</dbReference>
<evidence type="ECO:0000313" key="1">
    <source>
        <dbReference type="EMBL" id="SJN23045.1"/>
    </source>
</evidence>
<dbReference type="EMBL" id="FUKP01000028">
    <property type="protein sequence ID" value="SJN23045.1"/>
    <property type="molecule type" value="Genomic_DNA"/>
</dbReference>
<dbReference type="RefSeq" id="WP_087133762.1">
    <property type="nucleotide sequence ID" value="NZ_FUKP01000028.1"/>
</dbReference>
<protein>
    <recommendedName>
        <fullName evidence="3">DivIVA domain-containing protein</fullName>
    </recommendedName>
</protein>
<proteinExistence type="predicted"/>
<dbReference type="InterPro" id="IPR019933">
    <property type="entry name" value="DivIVA_domain"/>
</dbReference>
<evidence type="ECO:0008006" key="3">
    <source>
        <dbReference type="Google" id="ProtNLM"/>
    </source>
</evidence>
<evidence type="ECO:0000313" key="2">
    <source>
        <dbReference type="Proteomes" id="UP000196230"/>
    </source>
</evidence>
<sequence>MMLPVWLTLLAAVAVVVAVLVAVLAGRFTAPLQDPRDGAPAAPVLLPDEPTADDVDHVRFAHSVPGYHRGQVDATVARLQEALRRSEERIAVLEADGAGPVSTNEENPG</sequence>